<dbReference type="AlphaFoldDB" id="A0AAV9W4Q5"/>
<sequence>MSTPSKISPADPPAPVPPELERLKSMLDEATEQRKISYKLVFVVTVIFQNDNTGAAEDATLFATAMKEVLGIRDINVFKHVIPVDKGAPDYWLFNIIKDVYDISASCIGRKLLILHFAGHGYLDGGKLFLAGGPPEPPPETPQQPQLHLPNLQYQQAIPWSLIKKVLLDPTRRDPTGILDVAVVLDCCYSGAFDGPVVPKLGIGIKENWSRTIEVIAATDGDTTTVDRRSTNIRSTFTQRFVYTIRQLAGQAGSPPVTLPRILSQLNNHTRLENQKPLPPSPLHSHQKPYATYRFLSGHAPILLPTTSLQLAPALDRPTQLHPTMRSTWRSKSHYALFQVRLPAEIQEESTIKIINWLYKLPTDFDVEVLSVHESTSTAVFLIASYADMGMLYRLETSGLCKVQRISENIFSRNLLDTVIDREWACAQDVQKTVAGHSGS</sequence>
<reference evidence="1 2" key="1">
    <citation type="submission" date="2023-08" db="EMBL/GenBank/DDBJ databases">
        <authorList>
            <person name="Palmer J.M."/>
        </authorList>
    </citation>
    <scope>NUCLEOTIDE SEQUENCE [LARGE SCALE GENOMIC DNA]</scope>
    <source>
        <strain evidence="1 2">TWF481</strain>
    </source>
</reference>
<dbReference type="Proteomes" id="UP001370758">
    <property type="component" value="Unassembled WGS sequence"/>
</dbReference>
<gene>
    <name evidence="1" type="ORF">TWF481_009342</name>
</gene>
<organism evidence="1 2">
    <name type="scientific">Arthrobotrys musiformis</name>
    <dbReference type="NCBI Taxonomy" id="47236"/>
    <lineage>
        <taxon>Eukaryota</taxon>
        <taxon>Fungi</taxon>
        <taxon>Dikarya</taxon>
        <taxon>Ascomycota</taxon>
        <taxon>Pezizomycotina</taxon>
        <taxon>Orbiliomycetes</taxon>
        <taxon>Orbiliales</taxon>
        <taxon>Orbiliaceae</taxon>
        <taxon>Arthrobotrys</taxon>
    </lineage>
</organism>
<dbReference type="Gene3D" id="3.40.50.1460">
    <property type="match status" value="1"/>
</dbReference>
<protein>
    <submittedName>
        <fullName evidence="1">Uncharacterized protein</fullName>
    </submittedName>
</protein>
<comment type="caution">
    <text evidence="1">The sequence shown here is derived from an EMBL/GenBank/DDBJ whole genome shotgun (WGS) entry which is preliminary data.</text>
</comment>
<name>A0AAV9W4Q5_9PEZI</name>
<keyword evidence="2" id="KW-1185">Reference proteome</keyword>
<evidence type="ECO:0000313" key="2">
    <source>
        <dbReference type="Proteomes" id="UP001370758"/>
    </source>
</evidence>
<proteinExistence type="predicted"/>
<dbReference type="EMBL" id="JAVHJL010000006">
    <property type="protein sequence ID" value="KAK6501504.1"/>
    <property type="molecule type" value="Genomic_DNA"/>
</dbReference>
<accession>A0AAV9W4Q5</accession>
<evidence type="ECO:0000313" key="1">
    <source>
        <dbReference type="EMBL" id="KAK6501504.1"/>
    </source>
</evidence>